<dbReference type="EMBL" id="WJXW01000014">
    <property type="protein sequence ID" value="KAF9730595.1"/>
    <property type="molecule type" value="Genomic_DNA"/>
</dbReference>
<comment type="caution">
    <text evidence="2">The sequence shown here is derived from an EMBL/GenBank/DDBJ whole genome shotgun (WGS) entry which is preliminary data.</text>
</comment>
<accession>A0A9P6GA19</accession>
<proteinExistence type="predicted"/>
<evidence type="ECO:0000313" key="3">
    <source>
        <dbReference type="Proteomes" id="UP000756921"/>
    </source>
</evidence>
<evidence type="ECO:0000313" key="2">
    <source>
        <dbReference type="EMBL" id="KAF9730595.1"/>
    </source>
</evidence>
<gene>
    <name evidence="2" type="ORF">PMIN01_11464</name>
</gene>
<keyword evidence="1" id="KW-0812">Transmembrane</keyword>
<organism evidence="2 3">
    <name type="scientific">Paraphaeosphaeria minitans</name>
    <dbReference type="NCBI Taxonomy" id="565426"/>
    <lineage>
        <taxon>Eukaryota</taxon>
        <taxon>Fungi</taxon>
        <taxon>Dikarya</taxon>
        <taxon>Ascomycota</taxon>
        <taxon>Pezizomycotina</taxon>
        <taxon>Dothideomycetes</taxon>
        <taxon>Pleosporomycetidae</taxon>
        <taxon>Pleosporales</taxon>
        <taxon>Massarineae</taxon>
        <taxon>Didymosphaeriaceae</taxon>
        <taxon>Paraphaeosphaeria</taxon>
    </lineage>
</organism>
<dbReference type="AlphaFoldDB" id="A0A9P6GA19"/>
<dbReference type="Proteomes" id="UP000756921">
    <property type="component" value="Unassembled WGS sequence"/>
</dbReference>
<keyword evidence="1" id="KW-1133">Transmembrane helix</keyword>
<keyword evidence="3" id="KW-1185">Reference proteome</keyword>
<evidence type="ECO:0000256" key="1">
    <source>
        <dbReference type="SAM" id="Phobius"/>
    </source>
</evidence>
<feature type="transmembrane region" description="Helical" evidence="1">
    <location>
        <begin position="60"/>
        <end position="80"/>
    </location>
</feature>
<protein>
    <submittedName>
        <fullName evidence="2">Uncharacterized protein</fullName>
    </submittedName>
</protein>
<sequence length="145" mass="15291">MLFETLPGSKAITKVPSGLALLSGLRLPSLREPITLALLRPSIGEITTISQRRRREAAVFLFYLLLPTAGAAAGAATSALRPATCDLRPATCVRACARFSASLKPATLRIGVQRQPVPASTALSRNASLASLATLLCLPAQRWDA</sequence>
<name>A0A9P6GA19_9PLEO</name>
<reference evidence="2" key="1">
    <citation type="journal article" date="2020" name="Mol. Plant Microbe Interact.">
        <title>Genome Sequence of the Biocontrol Agent Coniothyrium minitans strain Conio (IMI 134523).</title>
        <authorList>
            <person name="Patel D."/>
            <person name="Shittu T.A."/>
            <person name="Baroncelli R."/>
            <person name="Muthumeenakshi S."/>
            <person name="Osborne T.H."/>
            <person name="Janganan T.K."/>
            <person name="Sreenivasaprasad S."/>
        </authorList>
    </citation>
    <scope>NUCLEOTIDE SEQUENCE</scope>
    <source>
        <strain evidence="2">Conio</strain>
    </source>
</reference>
<keyword evidence="1" id="KW-0472">Membrane</keyword>